<dbReference type="Pfam" id="PF00989">
    <property type="entry name" value="PAS"/>
    <property type="match status" value="1"/>
</dbReference>
<dbReference type="SMART" id="SM00052">
    <property type="entry name" value="EAL"/>
    <property type="match status" value="1"/>
</dbReference>
<dbReference type="SUPFAM" id="SSF55073">
    <property type="entry name" value="Nucleotide cyclase"/>
    <property type="match status" value="1"/>
</dbReference>
<organism evidence="6 7">
    <name type="scientific">Salinisphaera aquimarina</name>
    <dbReference type="NCBI Taxonomy" id="2094031"/>
    <lineage>
        <taxon>Bacteria</taxon>
        <taxon>Pseudomonadati</taxon>
        <taxon>Pseudomonadota</taxon>
        <taxon>Gammaproteobacteria</taxon>
        <taxon>Salinisphaerales</taxon>
        <taxon>Salinisphaeraceae</taxon>
        <taxon>Salinisphaera</taxon>
    </lineage>
</organism>
<dbReference type="InterPro" id="IPR000014">
    <property type="entry name" value="PAS"/>
</dbReference>
<keyword evidence="7" id="KW-1185">Reference proteome</keyword>
<dbReference type="InterPro" id="IPR000700">
    <property type="entry name" value="PAS-assoc_C"/>
</dbReference>
<dbReference type="SMART" id="SM00267">
    <property type="entry name" value="GGDEF"/>
    <property type="match status" value="1"/>
</dbReference>
<evidence type="ECO:0000313" key="7">
    <source>
        <dbReference type="Proteomes" id="UP001595462"/>
    </source>
</evidence>
<dbReference type="Pfam" id="PF00990">
    <property type="entry name" value="GGDEF"/>
    <property type="match status" value="1"/>
</dbReference>
<feature type="domain" description="PAS" evidence="2">
    <location>
        <begin position="246"/>
        <end position="284"/>
    </location>
</feature>
<dbReference type="CDD" id="cd01949">
    <property type="entry name" value="GGDEF"/>
    <property type="match status" value="1"/>
</dbReference>
<feature type="domain" description="GGDEF" evidence="5">
    <location>
        <begin position="410"/>
        <end position="543"/>
    </location>
</feature>
<gene>
    <name evidence="6" type="ORF">ACFOSU_18685</name>
</gene>
<name>A0ABV7EWJ0_9GAMM</name>
<feature type="domain" description="EAL" evidence="4">
    <location>
        <begin position="554"/>
        <end position="810"/>
    </location>
</feature>
<evidence type="ECO:0000256" key="1">
    <source>
        <dbReference type="SAM" id="Phobius"/>
    </source>
</evidence>
<reference evidence="7" key="1">
    <citation type="journal article" date="2019" name="Int. J. Syst. Evol. Microbiol.">
        <title>The Global Catalogue of Microorganisms (GCM) 10K type strain sequencing project: providing services to taxonomists for standard genome sequencing and annotation.</title>
        <authorList>
            <consortium name="The Broad Institute Genomics Platform"/>
            <consortium name="The Broad Institute Genome Sequencing Center for Infectious Disease"/>
            <person name="Wu L."/>
            <person name="Ma J."/>
        </authorList>
    </citation>
    <scope>NUCLEOTIDE SEQUENCE [LARGE SCALE GENOMIC DNA]</scope>
    <source>
        <strain evidence="7">KCTC 52640</strain>
    </source>
</reference>
<dbReference type="PROSITE" id="PS50113">
    <property type="entry name" value="PAC"/>
    <property type="match status" value="1"/>
</dbReference>
<evidence type="ECO:0000313" key="6">
    <source>
        <dbReference type="EMBL" id="MFC3105901.1"/>
    </source>
</evidence>
<dbReference type="InterPro" id="IPR035919">
    <property type="entry name" value="EAL_sf"/>
</dbReference>
<dbReference type="PANTHER" id="PTHR44757">
    <property type="entry name" value="DIGUANYLATE CYCLASE DGCP"/>
    <property type="match status" value="1"/>
</dbReference>
<dbReference type="Pfam" id="PF13426">
    <property type="entry name" value="PAS_9"/>
    <property type="match status" value="1"/>
</dbReference>
<dbReference type="Gene3D" id="3.30.450.20">
    <property type="entry name" value="PAS domain"/>
    <property type="match status" value="2"/>
</dbReference>
<evidence type="ECO:0000259" key="3">
    <source>
        <dbReference type="PROSITE" id="PS50113"/>
    </source>
</evidence>
<proteinExistence type="predicted"/>
<dbReference type="PROSITE" id="PS50112">
    <property type="entry name" value="PAS"/>
    <property type="match status" value="2"/>
</dbReference>
<feature type="domain" description="PAC" evidence="3">
    <location>
        <begin position="193"/>
        <end position="245"/>
    </location>
</feature>
<evidence type="ECO:0000259" key="5">
    <source>
        <dbReference type="PROSITE" id="PS50887"/>
    </source>
</evidence>
<dbReference type="EMBL" id="JBHRSS010000009">
    <property type="protein sequence ID" value="MFC3105901.1"/>
    <property type="molecule type" value="Genomic_DNA"/>
</dbReference>
<keyword evidence="1" id="KW-1133">Transmembrane helix</keyword>
<dbReference type="PROSITE" id="PS50887">
    <property type="entry name" value="GGDEF"/>
    <property type="match status" value="1"/>
</dbReference>
<sequence length="816" mass="90081">MKKPLLRRSLAAGIGLGLGVILTTQLGVFWLQTHDAGALPIVMVLAIGAVAAVLLALAGLYASRTSTVVDTRALTAWLDEIDLADEASAPERPNADASRVDAALIASVQGLVLRSHQYREKLLVRHQRVQRLLRNVSDMLYHADRDGRITWVTDTVQDMLGYTPAELEGRPLRDLLANPDADLDKLTLSAQLSRHPTRCFRRDGSVAWMLISSRRIDDGDGQAIGSEGVCRDGTRLIETQQALNQEKERAQVTLSSIGDGVITTNARGDVDYLNPRAEQMLGISAAAALTLPFDTLCNFVDTARNVAVNGLVRDCIAAGEMREWDEDLTLYDRAPRSTGHAVKVTVAPIRDLDKAVVGAVIVLHDVSRLHQISREMTYQANHDMLTGLPNRRAFEKMLAGFLTDAGDRSTHHALCYLDLDQFKLVNDSCGHNAGDEMLRQLTAQLASRLRANDTLARLGGDEFGVVMRNLSLTDAKAKAETLRAEIDSFRFRWERKLFRLSASIGIAAIDGNEISATELLRRADTACYLAKEKGRNQVHIYRGDSDETLTRHGDMHRMQLISEALDNDGFVLYAQVMQPLKTDINPRIGVELLLRMRGDLGEIVSPQNFLLTAERYNAASRIDRWVLRRALTLITEARPRHGGIEHYSINISGQSITDEHFVDYAIELIQSSAVDPRVLVFEITETTAVTNTGRASELMRSLRALGCRFSLDDFGSGLSSFSYLKYLPSDFIKIDGKLVSRILDEPVERAIVEAINQVGQAMGLMTVAEHVESLALLDALEAIGVDYAQGYHVARPVPFEQLVDYLDSQPAIQSAN</sequence>
<dbReference type="PANTHER" id="PTHR44757:SF4">
    <property type="entry name" value="DIGUANYLATE CYCLASE DGCE-RELATED"/>
    <property type="match status" value="1"/>
</dbReference>
<dbReference type="InterPro" id="IPR000160">
    <property type="entry name" value="GGDEF_dom"/>
</dbReference>
<evidence type="ECO:0000259" key="4">
    <source>
        <dbReference type="PROSITE" id="PS50883"/>
    </source>
</evidence>
<dbReference type="RefSeq" id="WP_380691458.1">
    <property type="nucleotide sequence ID" value="NZ_JBHRSS010000009.1"/>
</dbReference>
<dbReference type="InterPro" id="IPR043128">
    <property type="entry name" value="Rev_trsase/Diguanyl_cyclase"/>
</dbReference>
<protein>
    <submittedName>
        <fullName evidence="6">EAL domain-containing protein</fullName>
    </submittedName>
</protein>
<dbReference type="InterPro" id="IPR013767">
    <property type="entry name" value="PAS_fold"/>
</dbReference>
<dbReference type="SUPFAM" id="SSF141868">
    <property type="entry name" value="EAL domain-like"/>
    <property type="match status" value="1"/>
</dbReference>
<feature type="domain" description="PAS" evidence="2">
    <location>
        <begin position="125"/>
        <end position="195"/>
    </location>
</feature>
<keyword evidence="1" id="KW-0812">Transmembrane</keyword>
<dbReference type="InterPro" id="IPR052155">
    <property type="entry name" value="Biofilm_reg_signaling"/>
</dbReference>
<dbReference type="Pfam" id="PF00563">
    <property type="entry name" value="EAL"/>
    <property type="match status" value="1"/>
</dbReference>
<dbReference type="InterPro" id="IPR001633">
    <property type="entry name" value="EAL_dom"/>
</dbReference>
<dbReference type="CDD" id="cd00130">
    <property type="entry name" value="PAS"/>
    <property type="match status" value="2"/>
</dbReference>
<dbReference type="PROSITE" id="PS50883">
    <property type="entry name" value="EAL"/>
    <property type="match status" value="1"/>
</dbReference>
<dbReference type="CDD" id="cd01948">
    <property type="entry name" value="EAL"/>
    <property type="match status" value="1"/>
</dbReference>
<comment type="caution">
    <text evidence="6">The sequence shown here is derived from an EMBL/GenBank/DDBJ whole genome shotgun (WGS) entry which is preliminary data.</text>
</comment>
<dbReference type="NCBIfam" id="TIGR00254">
    <property type="entry name" value="GGDEF"/>
    <property type="match status" value="1"/>
</dbReference>
<accession>A0ABV7EWJ0</accession>
<evidence type="ECO:0000259" key="2">
    <source>
        <dbReference type="PROSITE" id="PS50112"/>
    </source>
</evidence>
<dbReference type="Gene3D" id="3.20.20.450">
    <property type="entry name" value="EAL domain"/>
    <property type="match status" value="1"/>
</dbReference>
<dbReference type="Proteomes" id="UP001595462">
    <property type="component" value="Unassembled WGS sequence"/>
</dbReference>
<feature type="transmembrane region" description="Helical" evidence="1">
    <location>
        <begin position="37"/>
        <end position="62"/>
    </location>
</feature>
<dbReference type="NCBIfam" id="TIGR00229">
    <property type="entry name" value="sensory_box"/>
    <property type="match status" value="1"/>
</dbReference>
<dbReference type="InterPro" id="IPR035965">
    <property type="entry name" value="PAS-like_dom_sf"/>
</dbReference>
<keyword evidence="1" id="KW-0472">Membrane</keyword>
<dbReference type="Gene3D" id="3.30.70.270">
    <property type="match status" value="1"/>
</dbReference>
<dbReference type="SUPFAM" id="SSF55785">
    <property type="entry name" value="PYP-like sensor domain (PAS domain)"/>
    <property type="match status" value="2"/>
</dbReference>
<dbReference type="InterPro" id="IPR029787">
    <property type="entry name" value="Nucleotide_cyclase"/>
</dbReference>
<dbReference type="SMART" id="SM00091">
    <property type="entry name" value="PAS"/>
    <property type="match status" value="2"/>
</dbReference>
<feature type="transmembrane region" description="Helical" evidence="1">
    <location>
        <begin position="12"/>
        <end position="31"/>
    </location>
</feature>